<reference evidence="1" key="1">
    <citation type="journal article" date="2021" name="Genome Biol. Evol.">
        <title>The assembled and annotated genome of the fairy-ring fungus Marasmius oreades.</title>
        <authorList>
            <person name="Hiltunen M."/>
            <person name="Ament-Velasquez S.L."/>
            <person name="Johannesson H."/>
        </authorList>
    </citation>
    <scope>NUCLEOTIDE SEQUENCE</scope>
    <source>
        <strain evidence="1">03SP1</strain>
    </source>
</reference>
<dbReference type="KEGG" id="more:E1B28_005270"/>
<organism evidence="1 2">
    <name type="scientific">Marasmius oreades</name>
    <name type="common">fairy-ring Marasmius</name>
    <dbReference type="NCBI Taxonomy" id="181124"/>
    <lineage>
        <taxon>Eukaryota</taxon>
        <taxon>Fungi</taxon>
        <taxon>Dikarya</taxon>
        <taxon>Basidiomycota</taxon>
        <taxon>Agaricomycotina</taxon>
        <taxon>Agaricomycetes</taxon>
        <taxon>Agaricomycetidae</taxon>
        <taxon>Agaricales</taxon>
        <taxon>Marasmiineae</taxon>
        <taxon>Marasmiaceae</taxon>
        <taxon>Marasmius</taxon>
    </lineage>
</organism>
<evidence type="ECO:0000313" key="1">
    <source>
        <dbReference type="EMBL" id="KAG7097959.1"/>
    </source>
</evidence>
<name>A0A9P7V0A1_9AGAR</name>
<dbReference type="Proteomes" id="UP001049176">
    <property type="component" value="Chromosome 2"/>
</dbReference>
<comment type="caution">
    <text evidence="1">The sequence shown here is derived from an EMBL/GenBank/DDBJ whole genome shotgun (WGS) entry which is preliminary data.</text>
</comment>
<keyword evidence="2" id="KW-1185">Reference proteome</keyword>
<proteinExistence type="predicted"/>
<dbReference type="RefSeq" id="XP_043014429.1">
    <property type="nucleotide sequence ID" value="XM_043149821.1"/>
</dbReference>
<protein>
    <submittedName>
        <fullName evidence="1">Uncharacterized protein</fullName>
    </submittedName>
</protein>
<sequence>MRDQCDKPSGEQRYGPGIQMLFFKFDPEKGTEFKATLHMDPVAVGRLFRFPIREELVSQLP</sequence>
<accession>A0A9P7V0A1</accession>
<gene>
    <name evidence="1" type="ORF">E1B28_005270</name>
</gene>
<dbReference type="AlphaFoldDB" id="A0A9P7V0A1"/>
<dbReference type="EMBL" id="CM032182">
    <property type="protein sequence ID" value="KAG7097959.1"/>
    <property type="molecule type" value="Genomic_DNA"/>
</dbReference>
<dbReference type="GeneID" id="66074346"/>
<evidence type="ECO:0000313" key="2">
    <source>
        <dbReference type="Proteomes" id="UP001049176"/>
    </source>
</evidence>